<dbReference type="PANTHER" id="PTHR11904:SF9">
    <property type="entry name" value="PURINE NUCLEOSIDE PHOSPHORYLASE-RELATED"/>
    <property type="match status" value="1"/>
</dbReference>
<comment type="function">
    <text evidence="6">The purine nucleoside phosphorylases catalyze the phosphorolytic breakdown of the N-glycosidic bond in the beta-(deoxy)ribonucleoside molecules, with the formation of the corresponding free purine bases and pentose-1-phosphate.</text>
</comment>
<dbReference type="UniPathway" id="UPA00606"/>
<evidence type="ECO:0000313" key="9">
    <source>
        <dbReference type="Proteomes" id="UP000220102"/>
    </source>
</evidence>
<dbReference type="GO" id="GO:0004731">
    <property type="term" value="F:purine-nucleoside phosphorylase activity"/>
    <property type="evidence" value="ECO:0007669"/>
    <property type="project" value="UniProtKB-EC"/>
</dbReference>
<dbReference type="EMBL" id="PDEQ01000004">
    <property type="protein sequence ID" value="PEN13466.1"/>
    <property type="molecule type" value="Genomic_DNA"/>
</dbReference>
<evidence type="ECO:0000256" key="4">
    <source>
        <dbReference type="ARBA" id="ARBA00022676"/>
    </source>
</evidence>
<name>A0A2A8CXT2_9BACT</name>
<dbReference type="NCBIfam" id="TIGR01700">
    <property type="entry name" value="PNPH"/>
    <property type="match status" value="1"/>
</dbReference>
<dbReference type="SUPFAM" id="SSF53167">
    <property type="entry name" value="Purine and uridine phosphorylases"/>
    <property type="match status" value="1"/>
</dbReference>
<dbReference type="InterPro" id="IPR011268">
    <property type="entry name" value="Purine_phosphorylase"/>
</dbReference>
<evidence type="ECO:0000256" key="2">
    <source>
        <dbReference type="ARBA" id="ARBA00006751"/>
    </source>
</evidence>
<dbReference type="EC" id="2.4.2.1" evidence="6"/>
<evidence type="ECO:0000256" key="5">
    <source>
        <dbReference type="ARBA" id="ARBA00022679"/>
    </source>
</evidence>
<dbReference type="PROSITE" id="PS01240">
    <property type="entry name" value="PNP_MTAP_2"/>
    <property type="match status" value="1"/>
</dbReference>
<dbReference type="InterPro" id="IPR018099">
    <property type="entry name" value="Purine_phosphorylase-2_CS"/>
</dbReference>
<comment type="subunit">
    <text evidence="3">Homotrimer.</text>
</comment>
<evidence type="ECO:0000259" key="7">
    <source>
        <dbReference type="Pfam" id="PF01048"/>
    </source>
</evidence>
<dbReference type="Proteomes" id="UP000220102">
    <property type="component" value="Unassembled WGS sequence"/>
</dbReference>
<dbReference type="RefSeq" id="WP_098075386.1">
    <property type="nucleotide sequence ID" value="NZ_PDEQ01000004.1"/>
</dbReference>
<evidence type="ECO:0000256" key="3">
    <source>
        <dbReference type="ARBA" id="ARBA00011233"/>
    </source>
</evidence>
<dbReference type="CDD" id="cd09009">
    <property type="entry name" value="PNP-EcPNPII_like"/>
    <property type="match status" value="1"/>
</dbReference>
<comment type="caution">
    <text evidence="8">The sequence shown here is derived from an EMBL/GenBank/DDBJ whole genome shotgun (WGS) entry which is preliminary data.</text>
</comment>
<proteinExistence type="inferred from homology"/>
<organism evidence="8 9">
    <name type="scientific">Longibacter salinarum</name>
    <dbReference type="NCBI Taxonomy" id="1850348"/>
    <lineage>
        <taxon>Bacteria</taxon>
        <taxon>Pseudomonadati</taxon>
        <taxon>Rhodothermota</taxon>
        <taxon>Rhodothermia</taxon>
        <taxon>Rhodothermales</taxon>
        <taxon>Salisaetaceae</taxon>
        <taxon>Longibacter</taxon>
    </lineage>
</organism>
<dbReference type="NCBIfam" id="NF006054">
    <property type="entry name" value="PRK08202.1"/>
    <property type="match status" value="1"/>
</dbReference>
<dbReference type="PIRSF" id="PIRSF000477">
    <property type="entry name" value="PurNPase"/>
    <property type="match status" value="1"/>
</dbReference>
<feature type="domain" description="Nucleoside phosphorylase" evidence="7">
    <location>
        <begin position="39"/>
        <end position="284"/>
    </location>
</feature>
<evidence type="ECO:0000256" key="6">
    <source>
        <dbReference type="PIRNR" id="PIRNR000477"/>
    </source>
</evidence>
<keyword evidence="5 6" id="KW-0808">Transferase</keyword>
<dbReference type="InterPro" id="IPR035994">
    <property type="entry name" value="Nucleoside_phosphorylase_sf"/>
</dbReference>
<protein>
    <recommendedName>
        <fullName evidence="6">Purine nucleoside phosphorylase</fullName>
        <ecNumber evidence="6">2.4.2.1</ecNumber>
    </recommendedName>
    <alternativeName>
        <fullName evidence="6">Inosine-guanosine phosphorylase</fullName>
    </alternativeName>
</protein>
<dbReference type="InterPro" id="IPR000845">
    <property type="entry name" value="Nucleoside_phosphorylase_d"/>
</dbReference>
<evidence type="ECO:0000313" key="8">
    <source>
        <dbReference type="EMBL" id="PEN13466.1"/>
    </source>
</evidence>
<dbReference type="GO" id="GO:0005737">
    <property type="term" value="C:cytoplasm"/>
    <property type="evidence" value="ECO:0007669"/>
    <property type="project" value="TreeGrafter"/>
</dbReference>
<gene>
    <name evidence="8" type="ORF">CRI94_09100</name>
</gene>
<dbReference type="AlphaFoldDB" id="A0A2A8CXT2"/>
<dbReference type="PANTHER" id="PTHR11904">
    <property type="entry name" value="METHYLTHIOADENOSINE/PURINE NUCLEOSIDE PHOSPHORYLASE"/>
    <property type="match status" value="1"/>
</dbReference>
<keyword evidence="4 6" id="KW-0328">Glycosyltransferase</keyword>
<dbReference type="InterPro" id="IPR011270">
    <property type="entry name" value="Pur_Nuc_Pase_Ino/Guo-sp"/>
</dbReference>
<sequence>MAQDDTATAAAATDIETYKQHVEEAAAFLHDAAPHEPSVAIILGTGLGGLVDEMDVDATIPFEDLPHFPSATVESHEGKLIFGRLDNVPVLAMQGRLHLYEGYSVREATFPVRVMGVYGIEAMLISNAAGGMNPHFERGDLMLTTDHINFQGANPLVGPNVEEWGPRFPDMSEPYDLDLREKAEQIALDHAIQLHQGVYVSVLGPNLETPAEYRFLRQMGADVVGMSTVPEVIVARHMGLRVMAISVITDECFPDALEPVKIEEVLAAADQAAPHLKTLFQGVVSQIGTPVDA</sequence>
<comment type="similarity">
    <text evidence="2 6">Belongs to the PNP/MTAP phosphorylase family.</text>
</comment>
<dbReference type="NCBIfam" id="TIGR01697">
    <property type="entry name" value="PNPH-PUNA-XAPA"/>
    <property type="match status" value="1"/>
</dbReference>
<dbReference type="Pfam" id="PF01048">
    <property type="entry name" value="PNP_UDP_1"/>
    <property type="match status" value="1"/>
</dbReference>
<dbReference type="Gene3D" id="3.40.50.1580">
    <property type="entry name" value="Nucleoside phosphorylase domain"/>
    <property type="match status" value="1"/>
</dbReference>
<evidence type="ECO:0000256" key="1">
    <source>
        <dbReference type="ARBA" id="ARBA00005058"/>
    </source>
</evidence>
<keyword evidence="9" id="KW-1185">Reference proteome</keyword>
<comment type="pathway">
    <text evidence="1 6">Purine metabolism; purine nucleoside salvage.</text>
</comment>
<reference evidence="8 9" key="1">
    <citation type="submission" date="2017-10" db="EMBL/GenBank/DDBJ databases">
        <title>Draft genome of Longibacter Salinarum.</title>
        <authorList>
            <person name="Goh K.M."/>
            <person name="Shamsir M.S."/>
            <person name="Lim S.W."/>
        </authorList>
    </citation>
    <scope>NUCLEOTIDE SEQUENCE [LARGE SCALE GENOMIC DNA]</scope>
    <source>
        <strain evidence="8 9">KCTC 52045</strain>
    </source>
</reference>
<dbReference type="OrthoDB" id="1523230at2"/>
<accession>A0A2A8CXT2</accession>
<dbReference type="GO" id="GO:0009116">
    <property type="term" value="P:nucleoside metabolic process"/>
    <property type="evidence" value="ECO:0007669"/>
    <property type="project" value="InterPro"/>
</dbReference>